<comment type="caution">
    <text evidence="2">The sequence shown here is derived from an EMBL/GenBank/DDBJ whole genome shotgun (WGS) entry which is preliminary data.</text>
</comment>
<dbReference type="PANTHER" id="PTHR36221:SF1">
    <property type="entry name" value="DUF742 DOMAIN-CONTAINING PROTEIN"/>
    <property type="match status" value="1"/>
</dbReference>
<dbReference type="RefSeq" id="WP_251412676.1">
    <property type="nucleotide sequence ID" value="NZ_JAMQGM010000020.1"/>
</dbReference>
<organism evidence="2 3">
    <name type="scientific">Streptomyces meridianus</name>
    <dbReference type="NCBI Taxonomy" id="2938945"/>
    <lineage>
        <taxon>Bacteria</taxon>
        <taxon>Bacillati</taxon>
        <taxon>Actinomycetota</taxon>
        <taxon>Actinomycetes</taxon>
        <taxon>Kitasatosporales</taxon>
        <taxon>Streptomycetaceae</taxon>
        <taxon>Streptomyces</taxon>
    </lineage>
</organism>
<sequence length="151" mass="15872">MNDDTPRRRFADRAGPPVPPFPPVHAGTAHAAPEWFDEEAGPVVRLYAMTAGRARPTSEAFDLIAVVHAEEGDDLPLPASPEQAVILGLCRNAPRSVADIAADSDLPVGVVRVLLGDLLDAGLIGVSRPVPPAQLPDAGILREVINGLRAL</sequence>
<evidence type="ECO:0000256" key="1">
    <source>
        <dbReference type="SAM" id="MobiDB-lite"/>
    </source>
</evidence>
<dbReference type="PANTHER" id="PTHR36221">
    <property type="entry name" value="DUF742 DOMAIN-CONTAINING PROTEIN"/>
    <property type="match status" value="1"/>
</dbReference>
<protein>
    <submittedName>
        <fullName evidence="2">DUF742 domain-containing protein</fullName>
    </submittedName>
</protein>
<accession>A0ABT0X4Z5</accession>
<keyword evidence="3" id="KW-1185">Reference proteome</keyword>
<feature type="compositionally biased region" description="Basic and acidic residues" evidence="1">
    <location>
        <begin position="1"/>
        <end position="12"/>
    </location>
</feature>
<reference evidence="2" key="1">
    <citation type="journal article" date="2023" name="Int. J. Syst. Evol. Microbiol.">
        <title>Streptomyces meridianus sp. nov. isolated from brackish water of the Tagus estuary in Alcochete, Portugal.</title>
        <authorList>
            <person name="Santos J.D.N."/>
            <person name="Klimek D."/>
            <person name="Calusinska M."/>
            <person name="Lobo Da Cunha A."/>
            <person name="Catita J."/>
            <person name="Goncalves H."/>
            <person name="Gonzalez I."/>
            <person name="Reyes F."/>
            <person name="Lage O.M."/>
        </authorList>
    </citation>
    <scope>NUCLEOTIDE SEQUENCE</scope>
    <source>
        <strain evidence="2">MTZ3.1</strain>
    </source>
</reference>
<dbReference type="Pfam" id="PF05331">
    <property type="entry name" value="DUF742"/>
    <property type="match status" value="1"/>
</dbReference>
<dbReference type="EMBL" id="JAMQGM010000020">
    <property type="protein sequence ID" value="MCM2577612.1"/>
    <property type="molecule type" value="Genomic_DNA"/>
</dbReference>
<dbReference type="InterPro" id="IPR007995">
    <property type="entry name" value="DUF742"/>
</dbReference>
<proteinExistence type="predicted"/>
<name>A0ABT0X4Z5_9ACTN</name>
<feature type="region of interest" description="Disordered" evidence="1">
    <location>
        <begin position="1"/>
        <end position="28"/>
    </location>
</feature>
<evidence type="ECO:0000313" key="2">
    <source>
        <dbReference type="EMBL" id="MCM2577612.1"/>
    </source>
</evidence>
<gene>
    <name evidence="2" type="ORF">M1E25_09625</name>
</gene>
<dbReference type="Proteomes" id="UP001167160">
    <property type="component" value="Unassembled WGS sequence"/>
</dbReference>
<evidence type="ECO:0000313" key="3">
    <source>
        <dbReference type="Proteomes" id="UP001167160"/>
    </source>
</evidence>